<dbReference type="InterPro" id="IPR012337">
    <property type="entry name" value="RNaseH-like_sf"/>
</dbReference>
<protein>
    <recommendedName>
        <fullName evidence="3">Integrase catalytic domain-containing protein</fullName>
    </recommendedName>
</protein>
<keyword evidence="2" id="KW-1185">Reference proteome</keyword>
<gene>
    <name evidence="1" type="ORF">ACEWY4_005910</name>
</gene>
<evidence type="ECO:0000313" key="2">
    <source>
        <dbReference type="Proteomes" id="UP001591681"/>
    </source>
</evidence>
<dbReference type="SUPFAM" id="SSF53098">
    <property type="entry name" value="Ribonuclease H-like"/>
    <property type="match status" value="1"/>
</dbReference>
<organism evidence="1 2">
    <name type="scientific">Coilia grayii</name>
    <name type="common">Gray's grenadier anchovy</name>
    <dbReference type="NCBI Taxonomy" id="363190"/>
    <lineage>
        <taxon>Eukaryota</taxon>
        <taxon>Metazoa</taxon>
        <taxon>Chordata</taxon>
        <taxon>Craniata</taxon>
        <taxon>Vertebrata</taxon>
        <taxon>Euteleostomi</taxon>
        <taxon>Actinopterygii</taxon>
        <taxon>Neopterygii</taxon>
        <taxon>Teleostei</taxon>
        <taxon>Clupei</taxon>
        <taxon>Clupeiformes</taxon>
        <taxon>Clupeoidei</taxon>
        <taxon>Engraulidae</taxon>
        <taxon>Coilinae</taxon>
        <taxon>Coilia</taxon>
    </lineage>
</organism>
<comment type="caution">
    <text evidence="1">The sequence shown here is derived from an EMBL/GenBank/DDBJ whole genome shotgun (WGS) entry which is preliminary data.</text>
</comment>
<dbReference type="Gene3D" id="3.30.420.10">
    <property type="entry name" value="Ribonuclease H-like superfamily/Ribonuclease H"/>
    <property type="match status" value="1"/>
</dbReference>
<dbReference type="AlphaFoldDB" id="A0ABD1KJR3"/>
<dbReference type="PANTHER" id="PTHR47331">
    <property type="entry name" value="PHD-TYPE DOMAIN-CONTAINING PROTEIN"/>
    <property type="match status" value="1"/>
</dbReference>
<dbReference type="EMBL" id="JBHFQA010000005">
    <property type="protein sequence ID" value="KAL2099430.1"/>
    <property type="molecule type" value="Genomic_DNA"/>
</dbReference>
<dbReference type="InterPro" id="IPR036397">
    <property type="entry name" value="RNaseH_sf"/>
</dbReference>
<accession>A0ABD1KJR3</accession>
<dbReference type="PANTHER" id="PTHR47331:SF6">
    <property type="entry name" value="DOUBLECORTIN DOMAIN-CONTAINING PROTEIN"/>
    <property type="match status" value="1"/>
</dbReference>
<proteinExistence type="predicted"/>
<reference evidence="1 2" key="1">
    <citation type="submission" date="2024-09" db="EMBL/GenBank/DDBJ databases">
        <title>A chromosome-level genome assembly of Gray's grenadier anchovy, Coilia grayii.</title>
        <authorList>
            <person name="Fu Z."/>
        </authorList>
    </citation>
    <scope>NUCLEOTIDE SEQUENCE [LARGE SCALE GENOMIC DNA]</scope>
    <source>
        <strain evidence="1">G4</strain>
        <tissue evidence="1">Muscle</tissue>
    </source>
</reference>
<evidence type="ECO:0000313" key="1">
    <source>
        <dbReference type="EMBL" id="KAL2099430.1"/>
    </source>
</evidence>
<dbReference type="Proteomes" id="UP001591681">
    <property type="component" value="Unassembled WGS sequence"/>
</dbReference>
<sequence length="162" mass="17892">MHCDRGTNFVGACKELNIPSNLDENRVSQFLADQGCKWIFKPPHTSHMGGAWERMIGVSRSILDSMMLQIGPSRITHEVLATFMAETSAIVSSRPLISVSTDPDDPSVLTHTSLLTQKLGPSPVPSGEFQGKDLFRRQWKQVQCSEHLLGQMAETIPVYPSA</sequence>
<evidence type="ECO:0008006" key="3">
    <source>
        <dbReference type="Google" id="ProtNLM"/>
    </source>
</evidence>
<name>A0ABD1KJR3_9TELE</name>